<feature type="region of interest" description="Disordered" evidence="1">
    <location>
        <begin position="33"/>
        <end position="87"/>
    </location>
</feature>
<dbReference type="Proteomes" id="UP000430345">
    <property type="component" value="Unassembled WGS sequence"/>
</dbReference>
<gene>
    <name evidence="3" type="ORF">GBZ86_10700</name>
</gene>
<evidence type="ECO:0000256" key="1">
    <source>
        <dbReference type="SAM" id="MobiDB-lite"/>
    </source>
</evidence>
<feature type="compositionally biased region" description="Basic and acidic residues" evidence="1">
    <location>
        <begin position="54"/>
        <end position="73"/>
    </location>
</feature>
<name>A0A6I1MP25_9CLOT</name>
<keyword evidence="2" id="KW-1133">Transmembrane helix</keyword>
<comment type="caution">
    <text evidence="3">The sequence shown here is derived from an EMBL/GenBank/DDBJ whole genome shotgun (WGS) entry which is preliminary data.</text>
</comment>
<evidence type="ECO:0000256" key="2">
    <source>
        <dbReference type="SAM" id="Phobius"/>
    </source>
</evidence>
<feature type="transmembrane region" description="Helical" evidence="2">
    <location>
        <begin position="12"/>
        <end position="31"/>
    </location>
</feature>
<dbReference type="RefSeq" id="WP_152890520.1">
    <property type="nucleotide sequence ID" value="NZ_WHJC01000172.1"/>
</dbReference>
<dbReference type="EMBL" id="WHJC01000172">
    <property type="protein sequence ID" value="MPQ44228.1"/>
    <property type="molecule type" value="Genomic_DNA"/>
</dbReference>
<protein>
    <submittedName>
        <fullName evidence="3">Uncharacterized protein</fullName>
    </submittedName>
</protein>
<keyword evidence="4" id="KW-1185">Reference proteome</keyword>
<organism evidence="3 4">
    <name type="scientific">Clostridium tarantellae</name>
    <dbReference type="NCBI Taxonomy" id="39493"/>
    <lineage>
        <taxon>Bacteria</taxon>
        <taxon>Bacillati</taxon>
        <taxon>Bacillota</taxon>
        <taxon>Clostridia</taxon>
        <taxon>Eubacteriales</taxon>
        <taxon>Clostridiaceae</taxon>
        <taxon>Clostridium</taxon>
    </lineage>
</organism>
<proteinExistence type="predicted"/>
<evidence type="ECO:0000313" key="4">
    <source>
        <dbReference type="Proteomes" id="UP000430345"/>
    </source>
</evidence>
<accession>A0A6I1MP25</accession>
<sequence length="227" mass="25032">MNIKGKNINNKTIAILVAVVVAVVAIVGVSISSGKSSANSGKEVDNSQNNNVENNDKKDDNKAQVEEANKGESSEEEETENTVTITTENKDFTKEFVKPDKIVFNKDGDAISLTEEENSDKFNATMDIINKMFNDDMTLKETKVTLDDMSNILTDQNAIQLLYADDQKGNFKINGGEEGAEKTYNEVIIPLSGDSTNLVFLYGAEQANYSEALSEFKYGEEIKKIME</sequence>
<keyword evidence="2" id="KW-0472">Membrane</keyword>
<evidence type="ECO:0000313" key="3">
    <source>
        <dbReference type="EMBL" id="MPQ44228.1"/>
    </source>
</evidence>
<keyword evidence="2" id="KW-0812">Transmembrane</keyword>
<dbReference type="AlphaFoldDB" id="A0A6I1MP25"/>
<reference evidence="3 4" key="1">
    <citation type="submission" date="2019-10" db="EMBL/GenBank/DDBJ databases">
        <title>The Genome Sequence of Clostridium tarantellae Isolated from Fish Brain.</title>
        <authorList>
            <person name="Bano L."/>
            <person name="Kiel M."/>
            <person name="Sales G."/>
            <person name="Doxey A.C."/>
            <person name="Mansfield M.J."/>
            <person name="Schiavone M."/>
            <person name="Rossetto O."/>
            <person name="Pirazzini M."/>
            <person name="Dobrindt U."/>
            <person name="Montecucco C."/>
        </authorList>
    </citation>
    <scope>NUCLEOTIDE SEQUENCE [LARGE SCALE GENOMIC DNA]</scope>
    <source>
        <strain evidence="3 4">DSM 3997</strain>
    </source>
</reference>